<dbReference type="Pfam" id="PF20155">
    <property type="entry name" value="TMP_3"/>
    <property type="match status" value="1"/>
</dbReference>
<keyword evidence="2" id="KW-0812">Transmembrane</keyword>
<dbReference type="InterPro" id="IPR013491">
    <property type="entry name" value="Tape_meas_N"/>
</dbReference>
<keyword evidence="5" id="KW-1185">Reference proteome</keyword>
<feature type="region of interest" description="Disordered" evidence="1">
    <location>
        <begin position="835"/>
        <end position="854"/>
    </location>
</feature>
<evidence type="ECO:0000256" key="2">
    <source>
        <dbReference type="SAM" id="Phobius"/>
    </source>
</evidence>
<dbReference type="EMBL" id="CABHMY010000088">
    <property type="protein sequence ID" value="VUW99075.1"/>
    <property type="molecule type" value="Genomic_DNA"/>
</dbReference>
<keyword evidence="2" id="KW-0472">Membrane</keyword>
<accession>A0A564SVA6</accession>
<evidence type="ECO:0000259" key="3">
    <source>
        <dbReference type="Pfam" id="PF20155"/>
    </source>
</evidence>
<protein>
    <recommendedName>
        <fullName evidence="3">Tape measure protein N-terminal domain-containing protein</fullName>
    </recommendedName>
</protein>
<feature type="compositionally biased region" description="Basic and acidic residues" evidence="1">
    <location>
        <begin position="427"/>
        <end position="441"/>
    </location>
</feature>
<proteinExistence type="predicted"/>
<name>A0A564SVA6_9FIRM</name>
<dbReference type="RefSeq" id="WP_158398255.1">
    <property type="nucleotide sequence ID" value="NZ_CABHMY010000088.1"/>
</dbReference>
<evidence type="ECO:0000313" key="5">
    <source>
        <dbReference type="Proteomes" id="UP000406184"/>
    </source>
</evidence>
<dbReference type="AlphaFoldDB" id="A0A564SVA6"/>
<feature type="transmembrane region" description="Helical" evidence="2">
    <location>
        <begin position="805"/>
        <end position="828"/>
    </location>
</feature>
<dbReference type="Proteomes" id="UP000406184">
    <property type="component" value="Unassembled WGS sequence"/>
</dbReference>
<organism evidence="4 5">
    <name type="scientific">Faecalibacterium prausnitzii</name>
    <dbReference type="NCBI Taxonomy" id="853"/>
    <lineage>
        <taxon>Bacteria</taxon>
        <taxon>Bacillati</taxon>
        <taxon>Bacillota</taxon>
        <taxon>Clostridia</taxon>
        <taxon>Eubacteriales</taxon>
        <taxon>Oscillospiraceae</taxon>
        <taxon>Faecalibacterium</taxon>
    </lineage>
</organism>
<evidence type="ECO:0000313" key="4">
    <source>
        <dbReference type="EMBL" id="VUW99075.1"/>
    </source>
</evidence>
<feature type="region of interest" description="Disordered" evidence="1">
    <location>
        <begin position="419"/>
        <end position="452"/>
    </location>
</feature>
<feature type="transmembrane region" description="Helical" evidence="2">
    <location>
        <begin position="767"/>
        <end position="793"/>
    </location>
</feature>
<keyword evidence="2" id="KW-1133">Transmembrane helix</keyword>
<feature type="domain" description="Tape measure protein N-terminal" evidence="3">
    <location>
        <begin position="50"/>
        <end position="234"/>
    </location>
</feature>
<reference evidence="4 5" key="1">
    <citation type="submission" date="2019-07" db="EMBL/GenBank/DDBJ databases">
        <authorList>
            <person name="Hibberd C M."/>
            <person name="Gehrig L. J."/>
            <person name="Chang H.-W."/>
            <person name="Venkatesh S."/>
        </authorList>
    </citation>
    <scope>NUCLEOTIDE SEQUENCE [LARGE SCALE GENOMIC DNA]</scope>
    <source>
        <strain evidence="4">Faecalibacterium_prausnitzii_JG_BgPS064</strain>
    </source>
</reference>
<gene>
    <name evidence="4" type="ORF">FPPS064S07_02512</name>
</gene>
<evidence type="ECO:0000256" key="1">
    <source>
        <dbReference type="SAM" id="MobiDB-lite"/>
    </source>
</evidence>
<sequence>MAADFSITGEVKLNSDPAEKATSKWTVAAGQLIADFAKKAASSLKSVVKSGLDYNAQMESYLTNFKVMLGDEQLAAEKLEEIRKMAASTPFSLSDLTEGTQTLLQFGIAADDTTGVLKRLGDISLGNADKLQTLVRAYGKMSSAQKVTLENVNMMIDAGFNPLNQICDATGESMSALYKRISDGKVSFNELEAAVAAATSEGGQFYNGMLEASQTFNGRLSTLKDNVAALTGELTSGLFSALGDIIVKANELVVSITEDDAKMAALKETIGVLTAAVVAVTAAVLSYKATVAATTTITALCTAATTAKAAADKAAESGAKGLAVAQAALNAVMKANTVGIVVSAVAALAAGLVTAYHTSETFRNIVNGAFQAVASIAQSTIGAAIGWLDKLSYRLNSFLGKDGYTGFDSYDDYKASKTPAKFNTTTDADRQRRQQLHESRVQRSQASTGTADAAASATAAAAAATSAAKSTKQATADIIKSISDTTTAVKDGVTTTTETVTETLSNGTTQQKQVITSTSRQMVDGVLKDVKTVETIAADGKRTVSQTMETVRDVVNTVTASSTAIVDGIKTTTQTVTKTLADGTTEQQRVITQTQDKVIDGALRTVETVKTIAADGTEQVAETIKDSAAKTLDGLWKEIQDRANEGILGTVDALWNAVKSGDWVGIGKWAASTLYSGLTSKQKQQLTDYALSLVDGLNGVLGQGAQGLAQGAASLGQQLFEGITGRFGDVASLAGQLSGTLQDTFAALKGPLGTAAKAISTALSGNLLSAFPTIFAAMGTLVTTVGSAFVAMLESIGAAISATGIGLPVGAMVIAAGVALAVAIAAIAMKLGSSSRSSVKTPNSSSGSGSAVTAPSYSLWDYEKETARPERKPRPSYEINQYIYSKAQTAADLMREARYEQERAVLAGV</sequence>